<name>A0AAW6HVI3_XYLFS</name>
<comment type="caution">
    <text evidence="2">The sequence shown here is derived from an EMBL/GenBank/DDBJ whole genome shotgun (WGS) entry which is preliminary data.</text>
</comment>
<sequence>MTVINHFGLITGSLSVNDQITNTKNAITKMLESAIQQKPSQEQGKPDKESRFPNKALESTNHS</sequence>
<accession>A0AAW6HVI3</accession>
<protein>
    <submittedName>
        <fullName evidence="2">Uncharacterized protein</fullName>
    </submittedName>
</protein>
<reference evidence="2" key="2">
    <citation type="journal article" date="2023" name="Commun. Biol.">
        <title>Suspicions of two bridgehead invasions of Xylella fastidiosa subsp. multiplex in France.</title>
        <authorList>
            <person name="Dupas E."/>
            <person name="Durand K."/>
            <person name="Rieux A."/>
            <person name="Briand M."/>
            <person name="Pruvost O."/>
            <person name="Cunty A."/>
            <person name="Denance N."/>
            <person name="Donnadieu C."/>
            <person name="Legendre B."/>
            <person name="Lopez-Roques C."/>
            <person name="Cesbron S."/>
            <person name="Ravigne V."/>
            <person name="Jacques M.A."/>
        </authorList>
    </citation>
    <scope>NUCLEOTIDE SEQUENCE</scope>
    <source>
        <strain evidence="2">CFBP8070</strain>
    </source>
</reference>
<feature type="region of interest" description="Disordered" evidence="1">
    <location>
        <begin position="36"/>
        <end position="63"/>
    </location>
</feature>
<dbReference type="EMBL" id="JAJKGN010000001">
    <property type="protein sequence ID" value="MDC6408740.1"/>
    <property type="molecule type" value="Genomic_DNA"/>
</dbReference>
<dbReference type="AlphaFoldDB" id="A0AAW6HVI3"/>
<evidence type="ECO:0000256" key="1">
    <source>
        <dbReference type="SAM" id="MobiDB-lite"/>
    </source>
</evidence>
<evidence type="ECO:0000313" key="2">
    <source>
        <dbReference type="EMBL" id="MDC6408740.1"/>
    </source>
</evidence>
<evidence type="ECO:0000313" key="3">
    <source>
        <dbReference type="Proteomes" id="UP001220702"/>
    </source>
</evidence>
<gene>
    <name evidence="2" type="ORF">LOK82_08910</name>
</gene>
<organism evidence="2 3">
    <name type="scientific">Xylella fastidiosa subsp. multiplex</name>
    <dbReference type="NCBI Taxonomy" id="644357"/>
    <lineage>
        <taxon>Bacteria</taxon>
        <taxon>Pseudomonadati</taxon>
        <taxon>Pseudomonadota</taxon>
        <taxon>Gammaproteobacteria</taxon>
        <taxon>Lysobacterales</taxon>
        <taxon>Lysobacteraceae</taxon>
        <taxon>Xylella</taxon>
    </lineage>
</organism>
<reference evidence="2" key="1">
    <citation type="submission" date="2021-11" db="EMBL/GenBank/DDBJ databases">
        <authorList>
            <person name="Denance N."/>
            <person name="Briand M."/>
            <person name="Dupas E."/>
            <person name="Durand K."/>
            <person name="Legendre B."/>
            <person name="Cunty A."/>
            <person name="Donnadieu C."/>
            <person name="Lopez Roques C."/>
            <person name="Cesbron S."/>
            <person name="Jacques M.A."/>
        </authorList>
    </citation>
    <scope>NUCLEOTIDE SEQUENCE</scope>
    <source>
        <strain evidence="2">CFBP8070</strain>
    </source>
</reference>
<dbReference type="Proteomes" id="UP001220702">
    <property type="component" value="Unassembled WGS sequence"/>
</dbReference>
<proteinExistence type="predicted"/>